<dbReference type="Gene3D" id="3.30.559.30">
    <property type="entry name" value="Nonribosomal peptide synthetase, condensation domain"/>
    <property type="match status" value="1"/>
</dbReference>
<organism evidence="1 2">
    <name type="scientific">Malassezia furfur</name>
    <name type="common">Pityriasis versicolor infection agent</name>
    <name type="synonym">Pityrosporum furfur</name>
    <dbReference type="NCBI Taxonomy" id="55194"/>
    <lineage>
        <taxon>Eukaryota</taxon>
        <taxon>Fungi</taxon>
        <taxon>Dikarya</taxon>
        <taxon>Basidiomycota</taxon>
        <taxon>Ustilaginomycotina</taxon>
        <taxon>Malasseziomycetes</taxon>
        <taxon>Malasseziales</taxon>
        <taxon>Malasseziaceae</taxon>
        <taxon>Malassezia</taxon>
    </lineage>
</organism>
<dbReference type="EMBL" id="CP046234">
    <property type="protein sequence ID" value="WFD46684.1"/>
    <property type="molecule type" value="Genomic_DNA"/>
</dbReference>
<reference evidence="1 2" key="1">
    <citation type="journal article" date="2020" name="Elife">
        <title>Loss of centromere function drives karyotype evolution in closely related Malassezia species.</title>
        <authorList>
            <person name="Sankaranarayanan S.R."/>
            <person name="Ianiri G."/>
            <person name="Coelho M.A."/>
            <person name="Reza M.H."/>
            <person name="Thimmappa B.C."/>
            <person name="Ganguly P."/>
            <person name="Vadnala R.N."/>
            <person name="Sun S."/>
            <person name="Siddharthan R."/>
            <person name="Tellgren-Roth C."/>
            <person name="Dawson T.L."/>
            <person name="Heitman J."/>
            <person name="Sanyal K."/>
        </authorList>
    </citation>
    <scope>NUCLEOTIDE SEQUENCE [LARGE SCALE GENOMIC DNA]</scope>
    <source>
        <strain evidence="1">CBS14141</strain>
    </source>
</reference>
<protein>
    <submittedName>
        <fullName evidence="1">Uncharacterized protein</fullName>
    </submittedName>
</protein>
<gene>
    <name evidence="1" type="ORF">GLX27_001321</name>
</gene>
<sequence>MEMRREYIEKKRKEPIPEALHTNFLMPMDGRTRFKGEWEGKEFAGNATSGFVTILPLRDPYFTPAEAERRFYFWRKTRDLDQVRVFCKVTDKLAHMYREASGQLTESTAGMTPLLMLGKVMSPEYPPADLAPEGFSSVGVLERTLPNEFPLKGYDEPIHITEWFVGLTMSRHIFSLQFSMHVWSFRGEIHLSVIHTDHFSQEYTRKFLEVIKTTLLLFAEAYDPLAPEPSHFMDRCVCM</sequence>
<dbReference type="Proteomes" id="UP000818624">
    <property type="component" value="Chromosome 1"/>
</dbReference>
<evidence type="ECO:0000313" key="2">
    <source>
        <dbReference type="Proteomes" id="UP000818624"/>
    </source>
</evidence>
<proteinExistence type="predicted"/>
<name>A0ABY8ENW3_MALFU</name>
<keyword evidence="2" id="KW-1185">Reference proteome</keyword>
<accession>A0ABY8ENW3</accession>
<evidence type="ECO:0000313" key="1">
    <source>
        <dbReference type="EMBL" id="WFD46684.1"/>
    </source>
</evidence>